<accession>A0ABN6VE38</accession>
<organism evidence="2 3">
    <name type="scientific">Methylocystis iwaonis</name>
    <dbReference type="NCBI Taxonomy" id="2885079"/>
    <lineage>
        <taxon>Bacteria</taxon>
        <taxon>Pseudomonadati</taxon>
        <taxon>Pseudomonadota</taxon>
        <taxon>Alphaproteobacteria</taxon>
        <taxon>Hyphomicrobiales</taxon>
        <taxon>Methylocystaceae</taxon>
        <taxon>Methylocystis</taxon>
    </lineage>
</organism>
<dbReference type="EMBL" id="AP027142">
    <property type="protein sequence ID" value="BDV33490.1"/>
    <property type="molecule type" value="Genomic_DNA"/>
</dbReference>
<sequence>MNALKTDDFRVEKQNAEWVVTFTPTGARFFFGDDGMETRTSESDVPPEDLPTDYDPLEIERMAARLAYLARGHAI</sequence>
<feature type="region of interest" description="Disordered" evidence="1">
    <location>
        <begin position="33"/>
        <end position="54"/>
    </location>
</feature>
<dbReference type="RefSeq" id="WP_281930934.1">
    <property type="nucleotide sequence ID" value="NZ_AP027142.1"/>
</dbReference>
<dbReference type="Proteomes" id="UP001317629">
    <property type="component" value="Chromosome"/>
</dbReference>
<reference evidence="2 3" key="1">
    <citation type="journal article" date="2023" name="Int. J. Syst. Evol. Microbiol.">
        <title>Methylocystis iwaonis sp. nov., a type II methane-oxidizing bacterium from surface soil of a rice paddy field in Japan, and emended description of the genus Methylocystis (ex Whittenbury et al. 1970) Bowman et al. 1993.</title>
        <authorList>
            <person name="Kaise H."/>
            <person name="Sawadogo J.B."/>
            <person name="Alam M.S."/>
            <person name="Ueno C."/>
            <person name="Dianou D."/>
            <person name="Shinjo R."/>
            <person name="Asakawa S."/>
        </authorList>
    </citation>
    <scope>NUCLEOTIDE SEQUENCE [LARGE SCALE GENOMIC DNA]</scope>
    <source>
        <strain evidence="2 3">SS37A-Re</strain>
    </source>
</reference>
<gene>
    <name evidence="2" type="ORF">SS37A_10190</name>
</gene>
<proteinExistence type="predicted"/>
<feature type="compositionally biased region" description="Acidic residues" evidence="1">
    <location>
        <begin position="45"/>
        <end position="54"/>
    </location>
</feature>
<evidence type="ECO:0000313" key="3">
    <source>
        <dbReference type="Proteomes" id="UP001317629"/>
    </source>
</evidence>
<keyword evidence="3" id="KW-1185">Reference proteome</keyword>
<evidence type="ECO:0000256" key="1">
    <source>
        <dbReference type="SAM" id="MobiDB-lite"/>
    </source>
</evidence>
<evidence type="ECO:0000313" key="2">
    <source>
        <dbReference type="EMBL" id="BDV33490.1"/>
    </source>
</evidence>
<name>A0ABN6VE38_9HYPH</name>
<protein>
    <submittedName>
        <fullName evidence="2">Uncharacterized protein</fullName>
    </submittedName>
</protein>